<feature type="compositionally biased region" description="Basic and acidic residues" evidence="2">
    <location>
        <begin position="465"/>
        <end position="494"/>
    </location>
</feature>
<dbReference type="InterPro" id="IPR002110">
    <property type="entry name" value="Ankyrin_rpt"/>
</dbReference>
<keyword evidence="1" id="KW-0040">ANK repeat</keyword>
<dbReference type="SUPFAM" id="SSF48403">
    <property type="entry name" value="Ankyrin repeat"/>
    <property type="match status" value="1"/>
</dbReference>
<organism evidence="4">
    <name type="scientific">Grammatophora oceanica</name>
    <dbReference type="NCBI Taxonomy" id="210454"/>
    <lineage>
        <taxon>Eukaryota</taxon>
        <taxon>Sar</taxon>
        <taxon>Stramenopiles</taxon>
        <taxon>Ochrophyta</taxon>
        <taxon>Bacillariophyta</taxon>
        <taxon>Fragilariophyceae</taxon>
        <taxon>Fragilariophycidae</taxon>
        <taxon>Rhabdonematales</taxon>
        <taxon>Grammatophoraceae</taxon>
        <taxon>Grammatophora</taxon>
    </lineage>
</organism>
<name>A0A7S1VKM7_9STRA</name>
<dbReference type="PANTHER" id="PTHR47992">
    <property type="entry name" value="PROTEIN PHOSPHATASE"/>
    <property type="match status" value="1"/>
</dbReference>
<dbReference type="Pfam" id="PF00023">
    <property type="entry name" value="Ank"/>
    <property type="match status" value="1"/>
</dbReference>
<evidence type="ECO:0000256" key="2">
    <source>
        <dbReference type="SAM" id="MobiDB-lite"/>
    </source>
</evidence>
<dbReference type="InterPro" id="IPR036770">
    <property type="entry name" value="Ankyrin_rpt-contain_sf"/>
</dbReference>
<evidence type="ECO:0000313" key="4">
    <source>
        <dbReference type="EMBL" id="CAD9301649.1"/>
    </source>
</evidence>
<dbReference type="SUPFAM" id="SSF81606">
    <property type="entry name" value="PP2C-like"/>
    <property type="match status" value="1"/>
</dbReference>
<dbReference type="SMART" id="SM00332">
    <property type="entry name" value="PP2Cc"/>
    <property type="match status" value="1"/>
</dbReference>
<dbReference type="InterPro" id="IPR036457">
    <property type="entry name" value="PPM-type-like_dom_sf"/>
</dbReference>
<feature type="compositionally biased region" description="Acidic residues" evidence="2">
    <location>
        <begin position="451"/>
        <end position="460"/>
    </location>
</feature>
<accession>A0A7S1VKM7</accession>
<dbReference type="Gene3D" id="1.25.40.20">
    <property type="entry name" value="Ankyrin repeat-containing domain"/>
    <property type="match status" value="1"/>
</dbReference>
<sequence>MLARWFERGIGQIVAPDETIASREPPEEAASDFWATVAPDPVWEASQHGTRSTSVNATTTPAKHPPASAFLSPPARGGTTPTGGSSVVCVHCNQLTPTKTGEDDLIAFDGLFSPVNAQLSKKVLTAAQYTAVTMTSPPKEQERFNKVFRLVSSSKTLDPKMLGRLEKLLRKDLDGLLNARSAHLGNLCPDGLTPLMAAAYHNQVGSVKLILELAAAADSPDGSPTAATSTATAAQLTTDVDLQGRTAEHIAAEMGAVDVLPLLKGPQGQDAPVDLVGRTPLGRAVSSSHKAAQVNRSELQKTLFSPGDKSICGEPTPAKARLGKSSSNIGSGITVAYGMAEMPGFRIQMEDATCCHSWPGHTLLGVCDGHGDQGRVSAYVAEHMPKILREQLGLVEEGDTATALEKACLFLDNRLKSSGIKGGSTAVWALITDKSIIVANVGDSRCILVQQEEEEDEPELVPETPKVEEEGPVEETKEEPKDAEDDKKPEDGETPKAANSAPTTKRTTTVVQALSFDHKPDRTEEKARVEKAGLSVVEESFVEEGIKHVIPKVQLTENGDRLAVSRAFGDFEYKTNPSLSSQEQAVICMPEIEIHRRNAKKDIYLVLACDGVWDVMENDQVGKFVVDHVEDLVKQEATDILPQVGDALLTECLNRGSQDNMTAIVVALSDAAELVANSGVLHGKALSF</sequence>
<dbReference type="CDD" id="cd00143">
    <property type="entry name" value="PP2Cc"/>
    <property type="match status" value="1"/>
</dbReference>
<evidence type="ECO:0000259" key="3">
    <source>
        <dbReference type="PROSITE" id="PS51746"/>
    </source>
</evidence>
<reference evidence="4" key="1">
    <citation type="submission" date="2021-01" db="EMBL/GenBank/DDBJ databases">
        <authorList>
            <person name="Corre E."/>
            <person name="Pelletier E."/>
            <person name="Niang G."/>
            <person name="Scheremetjew M."/>
            <person name="Finn R."/>
            <person name="Kale V."/>
            <person name="Holt S."/>
            <person name="Cochrane G."/>
            <person name="Meng A."/>
            <person name="Brown T."/>
            <person name="Cohen L."/>
        </authorList>
    </citation>
    <scope>NUCLEOTIDE SEQUENCE</scope>
    <source>
        <strain evidence="4">CCMP 410</strain>
    </source>
</reference>
<gene>
    <name evidence="4" type="ORF">GOCE00092_LOCUS22041</name>
</gene>
<dbReference type="EMBL" id="HBGK01042102">
    <property type="protein sequence ID" value="CAD9301649.1"/>
    <property type="molecule type" value="Transcribed_RNA"/>
</dbReference>
<dbReference type="PROSITE" id="PS50088">
    <property type="entry name" value="ANK_REPEAT"/>
    <property type="match status" value="1"/>
</dbReference>
<dbReference type="Gene3D" id="3.60.40.10">
    <property type="entry name" value="PPM-type phosphatase domain"/>
    <property type="match status" value="1"/>
</dbReference>
<dbReference type="InterPro" id="IPR001932">
    <property type="entry name" value="PPM-type_phosphatase-like_dom"/>
</dbReference>
<feature type="compositionally biased region" description="Low complexity" evidence="2">
    <location>
        <begin position="72"/>
        <end position="83"/>
    </location>
</feature>
<dbReference type="Pfam" id="PF00481">
    <property type="entry name" value="PP2C"/>
    <property type="match status" value="2"/>
</dbReference>
<feature type="region of interest" description="Disordered" evidence="2">
    <location>
        <begin position="451"/>
        <end position="508"/>
    </location>
</feature>
<feature type="domain" description="PPM-type phosphatase" evidence="3">
    <location>
        <begin position="336"/>
        <end position="668"/>
    </location>
</feature>
<dbReference type="PROSITE" id="PS51746">
    <property type="entry name" value="PPM_2"/>
    <property type="match status" value="1"/>
</dbReference>
<dbReference type="AlphaFoldDB" id="A0A7S1VKM7"/>
<evidence type="ECO:0000256" key="1">
    <source>
        <dbReference type="PROSITE-ProRule" id="PRU00023"/>
    </source>
</evidence>
<protein>
    <recommendedName>
        <fullName evidence="3">PPM-type phosphatase domain-containing protein</fullName>
    </recommendedName>
</protein>
<feature type="region of interest" description="Disordered" evidence="2">
    <location>
        <begin position="45"/>
        <end position="83"/>
    </location>
</feature>
<proteinExistence type="predicted"/>
<dbReference type="InterPro" id="IPR015655">
    <property type="entry name" value="PP2C"/>
</dbReference>
<dbReference type="GO" id="GO:0004722">
    <property type="term" value="F:protein serine/threonine phosphatase activity"/>
    <property type="evidence" value="ECO:0007669"/>
    <property type="project" value="InterPro"/>
</dbReference>
<feature type="compositionally biased region" description="Polar residues" evidence="2">
    <location>
        <begin position="47"/>
        <end position="61"/>
    </location>
</feature>
<feature type="repeat" description="ANK" evidence="1">
    <location>
        <begin position="190"/>
        <end position="222"/>
    </location>
</feature>